<evidence type="ECO:0000313" key="2">
    <source>
        <dbReference type="Proteomes" id="UP000581688"/>
    </source>
</evidence>
<dbReference type="EMBL" id="JACHGH010000003">
    <property type="protein sequence ID" value="MBB6452697.1"/>
    <property type="molecule type" value="Genomic_DNA"/>
</dbReference>
<proteinExistence type="predicted"/>
<protein>
    <submittedName>
        <fullName evidence="1">Uncharacterized protein</fullName>
    </submittedName>
</protein>
<sequence>MYIREGVAKKATSSFFIQIKSYKKTVVFYYHVRFIKQFSSLKITKK</sequence>
<dbReference type="Proteomes" id="UP000581688">
    <property type="component" value="Unassembled WGS sequence"/>
</dbReference>
<gene>
    <name evidence="1" type="ORF">HNQ94_001143</name>
</gene>
<keyword evidence="2" id="KW-1185">Reference proteome</keyword>
<organism evidence="1 2">
    <name type="scientific">Salirhabdus euzebyi</name>
    <dbReference type="NCBI Taxonomy" id="394506"/>
    <lineage>
        <taxon>Bacteria</taxon>
        <taxon>Bacillati</taxon>
        <taxon>Bacillota</taxon>
        <taxon>Bacilli</taxon>
        <taxon>Bacillales</taxon>
        <taxon>Bacillaceae</taxon>
        <taxon>Salirhabdus</taxon>
    </lineage>
</organism>
<accession>A0A841PUL4</accession>
<dbReference type="AlphaFoldDB" id="A0A841PUL4"/>
<comment type="caution">
    <text evidence="1">The sequence shown here is derived from an EMBL/GenBank/DDBJ whole genome shotgun (WGS) entry which is preliminary data.</text>
</comment>
<evidence type="ECO:0000313" key="1">
    <source>
        <dbReference type="EMBL" id="MBB6452697.1"/>
    </source>
</evidence>
<reference evidence="1 2" key="1">
    <citation type="submission" date="2020-08" db="EMBL/GenBank/DDBJ databases">
        <title>Genomic Encyclopedia of Type Strains, Phase IV (KMG-IV): sequencing the most valuable type-strain genomes for metagenomic binning, comparative biology and taxonomic classification.</title>
        <authorList>
            <person name="Goeker M."/>
        </authorList>
    </citation>
    <scope>NUCLEOTIDE SEQUENCE [LARGE SCALE GENOMIC DNA]</scope>
    <source>
        <strain evidence="1 2">DSM 19612</strain>
    </source>
</reference>
<name>A0A841PUL4_9BACI</name>